<name>X0U209_9ZZZZ</name>
<reference evidence="1" key="1">
    <citation type="journal article" date="2014" name="Front. Microbiol.">
        <title>High frequency of phylogenetically diverse reductive dehalogenase-homologous genes in deep subseafloor sedimentary metagenomes.</title>
        <authorList>
            <person name="Kawai M."/>
            <person name="Futagami T."/>
            <person name="Toyoda A."/>
            <person name="Takaki Y."/>
            <person name="Nishi S."/>
            <person name="Hori S."/>
            <person name="Arai W."/>
            <person name="Tsubouchi T."/>
            <person name="Morono Y."/>
            <person name="Uchiyama I."/>
            <person name="Ito T."/>
            <person name="Fujiyama A."/>
            <person name="Inagaki F."/>
            <person name="Takami H."/>
        </authorList>
    </citation>
    <scope>NUCLEOTIDE SEQUENCE</scope>
    <source>
        <strain evidence="1">Expedition CK06-06</strain>
    </source>
</reference>
<organism evidence="1">
    <name type="scientific">marine sediment metagenome</name>
    <dbReference type="NCBI Taxonomy" id="412755"/>
    <lineage>
        <taxon>unclassified sequences</taxon>
        <taxon>metagenomes</taxon>
        <taxon>ecological metagenomes</taxon>
    </lineage>
</organism>
<feature type="non-terminal residue" evidence="1">
    <location>
        <position position="1"/>
    </location>
</feature>
<proteinExistence type="predicted"/>
<accession>X0U209</accession>
<dbReference type="AlphaFoldDB" id="X0U209"/>
<comment type="caution">
    <text evidence="1">The sequence shown here is derived from an EMBL/GenBank/DDBJ whole genome shotgun (WGS) entry which is preliminary data.</text>
</comment>
<dbReference type="EMBL" id="BARS01017027">
    <property type="protein sequence ID" value="GAF93411.1"/>
    <property type="molecule type" value="Genomic_DNA"/>
</dbReference>
<sequence>EEPIVTCEECGASGKIKDITTVIMSCDNRCGTHIDNYERTYCAYHGCNFCNKCFKKILKDKHCKSCPDRTECMLHLTGGN</sequence>
<gene>
    <name evidence="1" type="ORF">S01H1_27911</name>
</gene>
<evidence type="ECO:0000313" key="1">
    <source>
        <dbReference type="EMBL" id="GAF93411.1"/>
    </source>
</evidence>
<protein>
    <submittedName>
        <fullName evidence="1">Uncharacterized protein</fullName>
    </submittedName>
</protein>